<comment type="caution">
    <text evidence="2">The sequence shown here is derived from an EMBL/GenBank/DDBJ whole genome shotgun (WGS) entry which is preliminary data.</text>
</comment>
<proteinExistence type="predicted"/>
<protein>
    <submittedName>
        <fullName evidence="2">Uncharacterized protein</fullName>
    </submittedName>
</protein>
<dbReference type="Proteomes" id="UP001500067">
    <property type="component" value="Unassembled WGS sequence"/>
</dbReference>
<accession>A0ABP8NG94</accession>
<reference evidence="3" key="1">
    <citation type="journal article" date="2019" name="Int. J. Syst. Evol. Microbiol.">
        <title>The Global Catalogue of Microorganisms (GCM) 10K type strain sequencing project: providing services to taxonomists for standard genome sequencing and annotation.</title>
        <authorList>
            <consortium name="The Broad Institute Genomics Platform"/>
            <consortium name="The Broad Institute Genome Sequencing Center for Infectious Disease"/>
            <person name="Wu L."/>
            <person name="Ma J."/>
        </authorList>
    </citation>
    <scope>NUCLEOTIDE SEQUENCE [LARGE SCALE GENOMIC DNA]</scope>
    <source>
        <strain evidence="3">JCM 32105</strain>
    </source>
</reference>
<evidence type="ECO:0000313" key="2">
    <source>
        <dbReference type="EMBL" id="GAA4465345.1"/>
    </source>
</evidence>
<sequence length="245" mass="26939">MKDEQVKQKIESVDALAGGIVYGREEAWERLQARLDAPTRRVVAWRRYGVAAALLLCICTVALYLYFAPSKPKPLAAAPTVPATPIANTAPIPLPATTPTPIVTQETTGKKYVILPRPPLTVANEEVPQPAPAEVAAAPEPAPVASPAKKMRVLHLYDLDHDTGEPEETLVYNGPALDIKAMKVVSLYDVQREEEMRRKDEEIMTLVRISKPHSVLDIAGRLTRPRPLSDRLAPDPLTLRLGRKN</sequence>
<keyword evidence="1" id="KW-0472">Membrane</keyword>
<gene>
    <name evidence="2" type="ORF">GCM10023093_17380</name>
</gene>
<evidence type="ECO:0000256" key="1">
    <source>
        <dbReference type="SAM" id="Phobius"/>
    </source>
</evidence>
<keyword evidence="1" id="KW-0812">Transmembrane</keyword>
<dbReference type="RefSeq" id="WP_345081673.1">
    <property type="nucleotide sequence ID" value="NZ_BAABFA010000010.1"/>
</dbReference>
<keyword evidence="3" id="KW-1185">Reference proteome</keyword>
<dbReference type="EMBL" id="BAABFA010000010">
    <property type="protein sequence ID" value="GAA4465345.1"/>
    <property type="molecule type" value="Genomic_DNA"/>
</dbReference>
<keyword evidence="1" id="KW-1133">Transmembrane helix</keyword>
<evidence type="ECO:0000313" key="3">
    <source>
        <dbReference type="Proteomes" id="UP001500067"/>
    </source>
</evidence>
<feature type="transmembrane region" description="Helical" evidence="1">
    <location>
        <begin position="48"/>
        <end position="67"/>
    </location>
</feature>
<organism evidence="2 3">
    <name type="scientific">Nemorincola caseinilytica</name>
    <dbReference type="NCBI Taxonomy" id="2054315"/>
    <lineage>
        <taxon>Bacteria</taxon>
        <taxon>Pseudomonadati</taxon>
        <taxon>Bacteroidota</taxon>
        <taxon>Chitinophagia</taxon>
        <taxon>Chitinophagales</taxon>
        <taxon>Chitinophagaceae</taxon>
        <taxon>Nemorincola</taxon>
    </lineage>
</organism>
<name>A0ABP8NG94_9BACT</name>